<protein>
    <submittedName>
        <fullName evidence="3">Uncharacterized protein</fullName>
    </submittedName>
</protein>
<name>A0A9W4U316_9PLEO</name>
<dbReference type="AlphaFoldDB" id="A0A9W4U316"/>
<feature type="transmembrane region" description="Helical" evidence="2">
    <location>
        <begin position="43"/>
        <end position="63"/>
    </location>
</feature>
<organism evidence="3 4">
    <name type="scientific">Periconia digitata</name>
    <dbReference type="NCBI Taxonomy" id="1303443"/>
    <lineage>
        <taxon>Eukaryota</taxon>
        <taxon>Fungi</taxon>
        <taxon>Dikarya</taxon>
        <taxon>Ascomycota</taxon>
        <taxon>Pezizomycotina</taxon>
        <taxon>Dothideomycetes</taxon>
        <taxon>Pleosporomycetidae</taxon>
        <taxon>Pleosporales</taxon>
        <taxon>Massarineae</taxon>
        <taxon>Periconiaceae</taxon>
        <taxon>Periconia</taxon>
    </lineage>
</organism>
<comment type="caution">
    <text evidence="3">The sequence shown here is derived from an EMBL/GenBank/DDBJ whole genome shotgun (WGS) entry which is preliminary data.</text>
</comment>
<feature type="coiled-coil region" evidence="1">
    <location>
        <begin position="152"/>
        <end position="179"/>
    </location>
</feature>
<keyword evidence="2" id="KW-0812">Transmembrane</keyword>
<feature type="transmembrane region" description="Helical" evidence="2">
    <location>
        <begin position="111"/>
        <end position="130"/>
    </location>
</feature>
<gene>
    <name evidence="3" type="ORF">PDIGIT_LOCUS466</name>
</gene>
<dbReference type="EMBL" id="CAOQHR010000001">
    <property type="protein sequence ID" value="CAI6237824.1"/>
    <property type="molecule type" value="Genomic_DNA"/>
</dbReference>
<proteinExistence type="predicted"/>
<evidence type="ECO:0000256" key="2">
    <source>
        <dbReference type="SAM" id="Phobius"/>
    </source>
</evidence>
<dbReference type="Proteomes" id="UP001152607">
    <property type="component" value="Unassembled WGS sequence"/>
</dbReference>
<dbReference type="OrthoDB" id="3365267at2759"/>
<keyword evidence="1" id="KW-0175">Coiled coil</keyword>
<reference evidence="3" key="1">
    <citation type="submission" date="2023-01" db="EMBL/GenBank/DDBJ databases">
        <authorList>
            <person name="Van Ghelder C."/>
            <person name="Rancurel C."/>
        </authorList>
    </citation>
    <scope>NUCLEOTIDE SEQUENCE</scope>
    <source>
        <strain evidence="3">CNCM I-4278</strain>
    </source>
</reference>
<keyword evidence="2" id="KW-1133">Transmembrane helix</keyword>
<keyword evidence="2" id="KW-0472">Membrane</keyword>
<evidence type="ECO:0000313" key="4">
    <source>
        <dbReference type="Proteomes" id="UP001152607"/>
    </source>
</evidence>
<keyword evidence="4" id="KW-1185">Reference proteome</keyword>
<accession>A0A9W4U316</accession>
<evidence type="ECO:0000313" key="3">
    <source>
        <dbReference type="EMBL" id="CAI6237824.1"/>
    </source>
</evidence>
<sequence length="180" mass="20170">MTESLAAFRNGKSADLRKLAEEHLQHDLSQDERDILKRAGSKVSTHATIGTALGLGLGVYFAYRLRSMRVAYFNAFRAMEKPVEVKFGDGRTQPIPDITEKLSPSRWGDSATYFFFSLGGLFLGGEIGFLTGSASASRTITNDPKVKERITRAFKSYQIDALKQEIRRLEKKSRFEQLLG</sequence>
<evidence type="ECO:0000256" key="1">
    <source>
        <dbReference type="SAM" id="Coils"/>
    </source>
</evidence>